<dbReference type="GO" id="GO:0030246">
    <property type="term" value="F:carbohydrate binding"/>
    <property type="evidence" value="ECO:0007669"/>
    <property type="project" value="InterPro"/>
</dbReference>
<evidence type="ECO:0000256" key="3">
    <source>
        <dbReference type="ARBA" id="ARBA00006206"/>
    </source>
</evidence>
<evidence type="ECO:0000256" key="2">
    <source>
        <dbReference type="ARBA" id="ARBA00005028"/>
    </source>
</evidence>
<sequence length="340" mass="37564">MEIWGTTHSGEKALLLHLQGQGGLSMTVSSYGCRILCLIAPDRAGRMENVVLGYDSLAAYETDDKYAGAAVGRVANLIEGACFEMDGKTYPLSVNDPPQHLHGGIHGFSCVVWEIEKVCENAVTFTHQFPDGLDGYPGTLSVSVSYLLTPDNALEIRWDAMSTKKTPVSFTNHSYFNLDGDFRRDVSGYHLQIHAARMLELSDSCRPTGQILPVENTVFDFRRPRPIGALSLPELAAAHGYDHTYLPDGSSLRPVACVWSPRSGRRLTVLSDLPALQLYTSNFAWEGLILRDGVLDEAHHAVCLETQYAVDFLHHRGFPARFLLPGETETSTTVYRFDTV</sequence>
<keyword evidence="7 8" id="KW-0119">Carbohydrate metabolism</keyword>
<evidence type="ECO:0000256" key="5">
    <source>
        <dbReference type="ARBA" id="ARBA00014165"/>
    </source>
</evidence>
<evidence type="ECO:0000256" key="11">
    <source>
        <dbReference type="PIRSR" id="PIRSR005096-3"/>
    </source>
</evidence>
<dbReference type="InterPro" id="IPR015443">
    <property type="entry name" value="Aldose_1-epimerase"/>
</dbReference>
<protein>
    <recommendedName>
        <fullName evidence="5 8">Aldose 1-epimerase</fullName>
        <ecNumber evidence="4 8">5.1.3.3</ecNumber>
    </recommendedName>
</protein>
<evidence type="ECO:0000313" key="12">
    <source>
        <dbReference type="EMBL" id="HIS79299.1"/>
    </source>
</evidence>
<dbReference type="AlphaFoldDB" id="A0A9D1K217"/>
<name>A0A9D1K217_9FIRM</name>
<evidence type="ECO:0000256" key="4">
    <source>
        <dbReference type="ARBA" id="ARBA00013185"/>
    </source>
</evidence>
<evidence type="ECO:0000256" key="8">
    <source>
        <dbReference type="PIRNR" id="PIRNR005096"/>
    </source>
</evidence>
<dbReference type="PANTHER" id="PTHR10091">
    <property type="entry name" value="ALDOSE-1-EPIMERASE"/>
    <property type="match status" value="1"/>
</dbReference>
<dbReference type="PROSITE" id="PS00545">
    <property type="entry name" value="ALDOSE_1_EPIMERASE"/>
    <property type="match status" value="1"/>
</dbReference>
<accession>A0A9D1K217</accession>
<dbReference type="InterPro" id="IPR014718">
    <property type="entry name" value="GH-type_carb-bd"/>
</dbReference>
<dbReference type="EMBL" id="DVJM01000170">
    <property type="protein sequence ID" value="HIS79299.1"/>
    <property type="molecule type" value="Genomic_DNA"/>
</dbReference>
<evidence type="ECO:0000313" key="13">
    <source>
        <dbReference type="Proteomes" id="UP000824141"/>
    </source>
</evidence>
<dbReference type="EC" id="5.1.3.3" evidence="4 8"/>
<proteinExistence type="inferred from homology"/>
<dbReference type="GO" id="GO:0005737">
    <property type="term" value="C:cytoplasm"/>
    <property type="evidence" value="ECO:0007669"/>
    <property type="project" value="TreeGrafter"/>
</dbReference>
<dbReference type="PIRSF" id="PIRSF005096">
    <property type="entry name" value="GALM"/>
    <property type="match status" value="1"/>
</dbReference>
<dbReference type="InterPro" id="IPR018052">
    <property type="entry name" value="Ald1_epimerase_CS"/>
</dbReference>
<evidence type="ECO:0000256" key="7">
    <source>
        <dbReference type="ARBA" id="ARBA00023277"/>
    </source>
</evidence>
<dbReference type="NCBIfam" id="NF008277">
    <property type="entry name" value="PRK11055.1"/>
    <property type="match status" value="1"/>
</dbReference>
<reference evidence="12" key="1">
    <citation type="submission" date="2020-10" db="EMBL/GenBank/DDBJ databases">
        <authorList>
            <person name="Gilroy R."/>
        </authorList>
    </citation>
    <scope>NUCLEOTIDE SEQUENCE</scope>
    <source>
        <strain evidence="12">6086</strain>
    </source>
</reference>
<comment type="similarity">
    <text evidence="3 8">Belongs to the aldose epimerase family.</text>
</comment>
<dbReference type="InterPro" id="IPR047215">
    <property type="entry name" value="Galactose_mutarotase-like"/>
</dbReference>
<dbReference type="GO" id="GO:0033499">
    <property type="term" value="P:galactose catabolic process via UDP-galactose, Leloir pathway"/>
    <property type="evidence" value="ECO:0007669"/>
    <property type="project" value="TreeGrafter"/>
</dbReference>
<dbReference type="CDD" id="cd09019">
    <property type="entry name" value="galactose_mutarotase_like"/>
    <property type="match status" value="1"/>
</dbReference>
<dbReference type="InterPro" id="IPR011013">
    <property type="entry name" value="Gal_mutarotase_sf_dom"/>
</dbReference>
<reference evidence="12" key="2">
    <citation type="journal article" date="2021" name="PeerJ">
        <title>Extensive microbial diversity within the chicken gut microbiome revealed by metagenomics and culture.</title>
        <authorList>
            <person name="Gilroy R."/>
            <person name="Ravi A."/>
            <person name="Getino M."/>
            <person name="Pursley I."/>
            <person name="Horton D.L."/>
            <person name="Alikhan N.F."/>
            <person name="Baker D."/>
            <person name="Gharbi K."/>
            <person name="Hall N."/>
            <person name="Watson M."/>
            <person name="Adriaenssens E.M."/>
            <person name="Foster-Nyarko E."/>
            <person name="Jarju S."/>
            <person name="Secka A."/>
            <person name="Antonio M."/>
            <person name="Oren A."/>
            <person name="Chaudhuri R.R."/>
            <person name="La Ragione R."/>
            <person name="Hildebrand F."/>
            <person name="Pallen M.J."/>
        </authorList>
    </citation>
    <scope>NUCLEOTIDE SEQUENCE</scope>
    <source>
        <strain evidence="12">6086</strain>
    </source>
</reference>
<evidence type="ECO:0000256" key="1">
    <source>
        <dbReference type="ARBA" id="ARBA00001614"/>
    </source>
</evidence>
<organism evidence="12 13">
    <name type="scientific">Candidatus Caccousia stercoris</name>
    <dbReference type="NCBI Taxonomy" id="2840723"/>
    <lineage>
        <taxon>Bacteria</taxon>
        <taxon>Bacillati</taxon>
        <taxon>Bacillota</taxon>
        <taxon>Clostridia</taxon>
        <taxon>Eubacteriales</taxon>
        <taxon>Oscillospiraceae</taxon>
        <taxon>Oscillospiraceae incertae sedis</taxon>
        <taxon>Candidatus Caccousia</taxon>
    </lineage>
</organism>
<feature type="binding site" evidence="11">
    <location>
        <begin position="173"/>
        <end position="175"/>
    </location>
    <ligand>
        <name>beta-D-galactose</name>
        <dbReference type="ChEBI" id="CHEBI:27667"/>
    </ligand>
</feature>
<evidence type="ECO:0000256" key="6">
    <source>
        <dbReference type="ARBA" id="ARBA00023235"/>
    </source>
</evidence>
<comment type="caution">
    <text evidence="12">The sequence shown here is derived from an EMBL/GenBank/DDBJ whole genome shotgun (WGS) entry which is preliminary data.</text>
</comment>
<gene>
    <name evidence="12" type="ORF">IAD03_08010</name>
</gene>
<evidence type="ECO:0000256" key="10">
    <source>
        <dbReference type="PIRSR" id="PIRSR005096-2"/>
    </source>
</evidence>
<evidence type="ECO:0000256" key="9">
    <source>
        <dbReference type="PIRSR" id="PIRSR005096-1"/>
    </source>
</evidence>
<feature type="binding site" evidence="10">
    <location>
        <position position="242"/>
    </location>
    <ligand>
        <name>beta-D-galactose</name>
        <dbReference type="ChEBI" id="CHEBI:27667"/>
    </ligand>
</feature>
<dbReference type="GO" id="GO:0004034">
    <property type="term" value="F:aldose 1-epimerase activity"/>
    <property type="evidence" value="ECO:0007669"/>
    <property type="project" value="UniProtKB-EC"/>
</dbReference>
<comment type="catalytic activity">
    <reaction evidence="1 8">
        <text>alpha-D-glucose = beta-D-glucose</text>
        <dbReference type="Rhea" id="RHEA:10264"/>
        <dbReference type="ChEBI" id="CHEBI:15903"/>
        <dbReference type="ChEBI" id="CHEBI:17925"/>
        <dbReference type="EC" id="5.1.3.3"/>
    </reaction>
</comment>
<dbReference type="PANTHER" id="PTHR10091:SF0">
    <property type="entry name" value="GALACTOSE MUTAROTASE"/>
    <property type="match status" value="1"/>
</dbReference>
<dbReference type="Gene3D" id="2.70.98.10">
    <property type="match status" value="1"/>
</dbReference>
<feature type="active site" description="Proton donor" evidence="9">
    <location>
        <position position="173"/>
    </location>
</feature>
<comment type="pathway">
    <text evidence="2 8">Carbohydrate metabolism; hexose metabolism.</text>
</comment>
<dbReference type="SUPFAM" id="SSF74650">
    <property type="entry name" value="Galactose mutarotase-like"/>
    <property type="match status" value="1"/>
</dbReference>
<dbReference type="InterPro" id="IPR008183">
    <property type="entry name" value="Aldose_1/G6P_1-epimerase"/>
</dbReference>
<dbReference type="GO" id="GO:0006006">
    <property type="term" value="P:glucose metabolic process"/>
    <property type="evidence" value="ECO:0007669"/>
    <property type="project" value="TreeGrafter"/>
</dbReference>
<dbReference type="Pfam" id="PF01263">
    <property type="entry name" value="Aldose_epim"/>
    <property type="match status" value="1"/>
</dbReference>
<feature type="active site" description="Proton acceptor" evidence="9">
    <location>
        <position position="305"/>
    </location>
</feature>
<dbReference type="Proteomes" id="UP000824141">
    <property type="component" value="Unassembled WGS sequence"/>
</dbReference>
<keyword evidence="6 8" id="KW-0413">Isomerase</keyword>